<dbReference type="VEuPathDB" id="MicrosporidiaDB:AAJ76_1200018338"/>
<dbReference type="SUPFAM" id="SSF52047">
    <property type="entry name" value="RNI-like"/>
    <property type="match status" value="1"/>
</dbReference>
<proteinExistence type="predicted"/>
<dbReference type="PANTHER" id="PTHR46761">
    <property type="entry name" value="RAN GTPASE-ACTIVATING PROTEIN 1"/>
    <property type="match status" value="1"/>
</dbReference>
<reference evidence="1 2" key="1">
    <citation type="journal article" date="2015" name="Environ. Microbiol.">
        <title>Genome analyses suggest the presence of polyploidy and recent human-driven expansions in eight global populations of the honeybee pathogen Nosema ceranae.</title>
        <authorList>
            <person name="Pelin A."/>
            <person name="Selman M."/>
            <person name="Aris-Brosou S."/>
            <person name="Farinelli L."/>
            <person name="Corradi N."/>
        </authorList>
    </citation>
    <scope>NUCLEOTIDE SEQUENCE [LARGE SCALE GENOMIC DNA]</scope>
    <source>
        <strain evidence="1 2">PA08 1199</strain>
    </source>
</reference>
<sequence length="353" mass="40700">MLFSLKHEEKKYCTKEDITPVIVQLTRSIDTIQELDFTSNVFKPEAVVELCKCIRKMKNLKNIILEGIFATLSKSEMETCFKDICSSLKDKKLILLDLSNNALSSDLPEEFTDLLSNLNTLKFLKIRNCGLGYKGGNIIGECLDKLTDKNNFEYLDIAQNRFFNFPEKLCEGISNFKRLSVLRLEYNTIEKISMTQALKVIKDLPLEVLDIRDNFLDVEGCKLLGEIFATCNIRELVMGDCMTYSEGMLEFIKYANNKFVSMGLPGDCTDFVECVLDVSYNDWEQECIEDLIHFCKKYFIKKLFITGNLYDDSSELMKAMHKYGGELIYNELEAEQDLKSEFDDALIEKLEFL</sequence>
<dbReference type="InterPro" id="IPR032675">
    <property type="entry name" value="LRR_dom_sf"/>
</dbReference>
<dbReference type="GeneID" id="36318747"/>
<dbReference type="AlphaFoldDB" id="A0A0F9WSC2"/>
<evidence type="ECO:0000313" key="2">
    <source>
        <dbReference type="Proteomes" id="UP000034350"/>
    </source>
</evidence>
<dbReference type="OrthoDB" id="184583at2759"/>
<dbReference type="GO" id="GO:0005096">
    <property type="term" value="F:GTPase activator activity"/>
    <property type="evidence" value="ECO:0007669"/>
    <property type="project" value="InterPro"/>
</dbReference>
<organism evidence="1 2">
    <name type="scientific">Vairimorpha ceranae</name>
    <dbReference type="NCBI Taxonomy" id="40302"/>
    <lineage>
        <taxon>Eukaryota</taxon>
        <taxon>Fungi</taxon>
        <taxon>Fungi incertae sedis</taxon>
        <taxon>Microsporidia</taxon>
        <taxon>Nosematidae</taxon>
        <taxon>Vairimorpha</taxon>
    </lineage>
</organism>
<gene>
    <name evidence="1" type="ORF">AAJ76_1200018338</name>
</gene>
<name>A0A0F9WSC2_9MICR</name>
<dbReference type="SMART" id="SM00368">
    <property type="entry name" value="LRR_RI"/>
    <property type="match status" value="4"/>
</dbReference>
<dbReference type="Proteomes" id="UP000034350">
    <property type="component" value="Unassembled WGS sequence"/>
</dbReference>
<dbReference type="VEuPathDB" id="MicrosporidiaDB:NCER_100925"/>
<evidence type="ECO:0000313" key="1">
    <source>
        <dbReference type="EMBL" id="KKO75773.1"/>
    </source>
</evidence>
<dbReference type="EMBL" id="JPQZ01000012">
    <property type="protein sequence ID" value="KKO75773.1"/>
    <property type="molecule type" value="Genomic_DNA"/>
</dbReference>
<dbReference type="Pfam" id="PF00560">
    <property type="entry name" value="LRR_1"/>
    <property type="match status" value="1"/>
</dbReference>
<protein>
    <submittedName>
        <fullName evidence="1">Ran specific gtpase-activating protein</fullName>
    </submittedName>
</protein>
<dbReference type="InterPro" id="IPR001611">
    <property type="entry name" value="Leu-rich_rpt"/>
</dbReference>
<accession>A0A0F9WSC2</accession>
<dbReference type="OMA" id="CQIIVLK"/>
<comment type="caution">
    <text evidence="1">The sequence shown here is derived from an EMBL/GenBank/DDBJ whole genome shotgun (WGS) entry which is preliminary data.</text>
</comment>
<dbReference type="Gene3D" id="3.80.10.10">
    <property type="entry name" value="Ribonuclease Inhibitor"/>
    <property type="match status" value="1"/>
</dbReference>
<dbReference type="InterPro" id="IPR045203">
    <property type="entry name" value="RanGAP1/2"/>
</dbReference>
<keyword evidence="2" id="KW-1185">Reference proteome</keyword>
<dbReference type="PANTHER" id="PTHR46761:SF2">
    <property type="entry name" value="RAN GTPASE-ACTIVATING PROTEIN 1"/>
    <property type="match status" value="1"/>
</dbReference>
<dbReference type="VEuPathDB" id="MicrosporidiaDB:G9O61_00g009180"/>
<dbReference type="RefSeq" id="XP_024331515.1">
    <property type="nucleotide sequence ID" value="XM_024473850.1"/>
</dbReference>